<dbReference type="PANTHER" id="PTHR48080">
    <property type="entry name" value="D-GALACTONATE DEHYDRATASE-RELATED"/>
    <property type="match status" value="1"/>
</dbReference>
<dbReference type="InterPro" id="IPR034593">
    <property type="entry name" value="DgoD-like"/>
</dbReference>
<keyword evidence="3" id="KW-0479">Metal-binding</keyword>
<dbReference type="SFLD" id="SFLDS00001">
    <property type="entry name" value="Enolase"/>
    <property type="match status" value="1"/>
</dbReference>
<evidence type="ECO:0000256" key="3">
    <source>
        <dbReference type="ARBA" id="ARBA00022723"/>
    </source>
</evidence>
<dbReference type="InterPro" id="IPR029065">
    <property type="entry name" value="Enolase_C-like"/>
</dbReference>
<dbReference type="InterPro" id="IPR013341">
    <property type="entry name" value="Mandelate_racemase_N_dom"/>
</dbReference>
<dbReference type="Pfam" id="PF13378">
    <property type="entry name" value="MR_MLE_C"/>
    <property type="match status" value="1"/>
</dbReference>
<dbReference type="Gene3D" id="3.30.390.10">
    <property type="entry name" value="Enolase-like, N-terminal domain"/>
    <property type="match status" value="1"/>
</dbReference>
<feature type="domain" description="Mandelate racemase/muconate lactonizing enzyme C-terminal" evidence="5">
    <location>
        <begin position="143"/>
        <end position="237"/>
    </location>
</feature>
<evidence type="ECO:0000256" key="2">
    <source>
        <dbReference type="ARBA" id="ARBA00008031"/>
    </source>
</evidence>
<evidence type="ECO:0000259" key="5">
    <source>
        <dbReference type="SMART" id="SM00922"/>
    </source>
</evidence>
<dbReference type="Pfam" id="PF02746">
    <property type="entry name" value="MR_MLE_N"/>
    <property type="match status" value="1"/>
</dbReference>
<dbReference type="SMART" id="SM00922">
    <property type="entry name" value="MR_MLE"/>
    <property type="match status" value="1"/>
</dbReference>
<evidence type="ECO:0000256" key="4">
    <source>
        <dbReference type="ARBA" id="ARBA00022842"/>
    </source>
</evidence>
<dbReference type="AlphaFoldDB" id="A0A0A1YIH9"/>
<name>A0A0A1YIH9_9PSED</name>
<dbReference type="SUPFAM" id="SSF54826">
    <property type="entry name" value="Enolase N-terminal domain-like"/>
    <property type="match status" value="1"/>
</dbReference>
<evidence type="ECO:0000256" key="1">
    <source>
        <dbReference type="ARBA" id="ARBA00001946"/>
    </source>
</evidence>
<accession>A0A0A1YIH9</accession>
<dbReference type="InterPro" id="IPR013342">
    <property type="entry name" value="Mandelate_racemase_C"/>
</dbReference>
<dbReference type="OrthoDB" id="9782675at2"/>
<dbReference type="PANTHER" id="PTHR48080:SF3">
    <property type="entry name" value="ENOLASE SUPERFAMILY MEMBER DDB_G0284701"/>
    <property type="match status" value="1"/>
</dbReference>
<dbReference type="RefSeq" id="WP_025166007.1">
    <property type="nucleotide sequence ID" value="NZ_AWSQ01000004.1"/>
</dbReference>
<protein>
    <submittedName>
        <fullName evidence="6">Mandelate racemase</fullName>
    </submittedName>
</protein>
<reference evidence="6 7" key="1">
    <citation type="journal article" date="2014" name="Genome Announc.">
        <title>Draft Genome Sequence of Petroleum Oil-Degrading Marine Bacterium Pseudomonas taeanensis Strain MS-3, Isolated from a Crude Oil-Contaminated Seashore.</title>
        <authorList>
            <person name="Lee S.Y."/>
            <person name="Kim S.H."/>
            <person name="Lee D.G."/>
            <person name="Shin S."/>
            <person name="Yun S.H."/>
            <person name="Choi C.W."/>
            <person name="Chung Y.H."/>
            <person name="Choi J.S."/>
            <person name="Kahng H.Y."/>
            <person name="Kim S.I."/>
        </authorList>
    </citation>
    <scope>NUCLEOTIDE SEQUENCE [LARGE SCALE GENOMIC DNA]</scope>
    <source>
        <strain evidence="6 7">MS-3</strain>
    </source>
</reference>
<dbReference type="EMBL" id="AWSQ01000004">
    <property type="protein sequence ID" value="KFX68783.1"/>
    <property type="molecule type" value="Genomic_DNA"/>
</dbReference>
<dbReference type="GO" id="GO:0046872">
    <property type="term" value="F:metal ion binding"/>
    <property type="evidence" value="ECO:0007669"/>
    <property type="project" value="UniProtKB-KW"/>
</dbReference>
<dbReference type="InterPro" id="IPR029017">
    <property type="entry name" value="Enolase-like_N"/>
</dbReference>
<dbReference type="Gene3D" id="3.20.20.120">
    <property type="entry name" value="Enolase-like C-terminal domain"/>
    <property type="match status" value="1"/>
</dbReference>
<dbReference type="InterPro" id="IPR036849">
    <property type="entry name" value="Enolase-like_C_sf"/>
</dbReference>
<comment type="cofactor">
    <cofactor evidence="1">
        <name>Mg(2+)</name>
        <dbReference type="ChEBI" id="CHEBI:18420"/>
    </cofactor>
</comment>
<keyword evidence="7" id="KW-1185">Reference proteome</keyword>
<dbReference type="SFLD" id="SFLDG00180">
    <property type="entry name" value="muconate_cycloisomerase"/>
    <property type="match status" value="1"/>
</dbReference>
<dbReference type="InterPro" id="IPR034622">
    <property type="entry name" value="4R-hPro_betaine_2-epimerase"/>
</dbReference>
<comment type="similarity">
    <text evidence="2">Belongs to the mandelate racemase/muconate lactonizing enzyme family.</text>
</comment>
<evidence type="ECO:0000313" key="6">
    <source>
        <dbReference type="EMBL" id="KFX68783.1"/>
    </source>
</evidence>
<comment type="caution">
    <text evidence="6">The sequence shown here is derived from an EMBL/GenBank/DDBJ whole genome shotgun (WGS) entry which is preliminary data.</text>
</comment>
<evidence type="ECO:0000313" key="7">
    <source>
        <dbReference type="Proteomes" id="UP000030063"/>
    </source>
</evidence>
<organism evidence="6 7">
    <name type="scientific">Pseudomonas taeanensis MS-3</name>
    <dbReference type="NCBI Taxonomy" id="1395571"/>
    <lineage>
        <taxon>Bacteria</taxon>
        <taxon>Pseudomonadati</taxon>
        <taxon>Pseudomonadota</taxon>
        <taxon>Gammaproteobacteria</taxon>
        <taxon>Pseudomonadales</taxon>
        <taxon>Pseudomonadaceae</taxon>
        <taxon>Pseudomonas</taxon>
    </lineage>
</organism>
<dbReference type="STRING" id="1395571.TMS3_0114930"/>
<dbReference type="GO" id="GO:0006579">
    <property type="term" value="P:amino-acid betaine catabolic process"/>
    <property type="evidence" value="ECO:0007669"/>
    <property type="project" value="InterPro"/>
</dbReference>
<dbReference type="SUPFAM" id="SSF51604">
    <property type="entry name" value="Enolase C-terminal domain-like"/>
    <property type="match status" value="1"/>
</dbReference>
<sequence>MKIVEIAVFHRALPINGEPYRMALQTLTELDATLVRITTDTGVVGFGESCPLGPAYQPEHMLGARAALQEIAPHLIGLNPLHINQLYGVMNQALCGSLYAKAAIDMALWDIAGKTYGVRVCDLLGGALRERVPSYYAISLLPADEAALVAQQKQAAGFKRLQLKVGGRDISEDIAAVHKVSEVLAADTVLAVDANRGLSARDAIQLSLACGDRRFVLEQPCMTYEQCLSVRQRIAHPLYLDEVITDLNMLLRAIGDNAADGFGMKQSRVGGISQMRTIRDVCASVGLPMTSDDTWGGDLIAASCLHVAATMQPSLCDGVWIAAPYIDGHYDADNGIEIDGGQLQLPTGPGLGVVPHIAAQEQPLMRFA</sequence>
<dbReference type="Proteomes" id="UP000030063">
    <property type="component" value="Unassembled WGS sequence"/>
</dbReference>
<keyword evidence="4" id="KW-0460">Magnesium</keyword>
<dbReference type="eggNOG" id="COG4948">
    <property type="taxonomic scope" value="Bacteria"/>
</dbReference>
<dbReference type="SFLD" id="SFLDF00556">
    <property type="entry name" value="4R-hydroxyproline_betaine_2-ep"/>
    <property type="match status" value="1"/>
</dbReference>
<dbReference type="FunFam" id="3.30.390.10:FF:000009">
    <property type="entry name" value="Hydrophobic dipeptide epimerase"/>
    <property type="match status" value="1"/>
</dbReference>
<dbReference type="GO" id="GO:0016855">
    <property type="term" value="F:racemase and epimerase activity, acting on amino acids and derivatives"/>
    <property type="evidence" value="ECO:0007669"/>
    <property type="project" value="InterPro"/>
</dbReference>
<gene>
    <name evidence="6" type="ORF">TMS3_0114930</name>
</gene>
<proteinExistence type="inferred from homology"/>